<keyword evidence="2" id="KW-1185">Reference proteome</keyword>
<comment type="caution">
    <text evidence="1">The sequence shown here is derived from an EMBL/GenBank/DDBJ whole genome shotgun (WGS) entry which is preliminary data.</text>
</comment>
<evidence type="ECO:0000313" key="1">
    <source>
        <dbReference type="EMBL" id="KAK9507784.1"/>
    </source>
</evidence>
<dbReference type="SUPFAM" id="SSF53335">
    <property type="entry name" value="S-adenosyl-L-methionine-dependent methyltransferases"/>
    <property type="match status" value="1"/>
</dbReference>
<name>A0AAW1D9V2_9HEMI</name>
<sequence length="96" mass="11008">MDVKLYMKYNQLQTFDAKCILENLKGEFNGKHCEDVLDIGSGPGNVTAEVLRPFLTNDCNIVRFIYYLICVSYSNSLIVQDAVHTHLSHSHFIQIR</sequence>
<protein>
    <submittedName>
        <fullName evidence="1">Uncharacterized protein</fullName>
    </submittedName>
</protein>
<dbReference type="AlphaFoldDB" id="A0AAW1D9V2"/>
<dbReference type="InterPro" id="IPR029063">
    <property type="entry name" value="SAM-dependent_MTases_sf"/>
</dbReference>
<accession>A0AAW1D9V2</accession>
<reference evidence="1 2" key="1">
    <citation type="submission" date="2022-12" db="EMBL/GenBank/DDBJ databases">
        <title>Chromosome-level genome assembly of true bugs.</title>
        <authorList>
            <person name="Ma L."/>
            <person name="Li H."/>
        </authorList>
    </citation>
    <scope>NUCLEOTIDE SEQUENCE [LARGE SCALE GENOMIC DNA]</scope>
    <source>
        <strain evidence="1">Lab_2022b</strain>
    </source>
</reference>
<dbReference type="EMBL" id="JAPXFL010000004">
    <property type="protein sequence ID" value="KAK9507784.1"/>
    <property type="molecule type" value="Genomic_DNA"/>
</dbReference>
<gene>
    <name evidence="1" type="ORF">O3M35_007561</name>
</gene>
<evidence type="ECO:0000313" key="2">
    <source>
        <dbReference type="Proteomes" id="UP001461498"/>
    </source>
</evidence>
<dbReference type="Proteomes" id="UP001461498">
    <property type="component" value="Unassembled WGS sequence"/>
</dbReference>
<organism evidence="1 2">
    <name type="scientific">Rhynocoris fuscipes</name>
    <dbReference type="NCBI Taxonomy" id="488301"/>
    <lineage>
        <taxon>Eukaryota</taxon>
        <taxon>Metazoa</taxon>
        <taxon>Ecdysozoa</taxon>
        <taxon>Arthropoda</taxon>
        <taxon>Hexapoda</taxon>
        <taxon>Insecta</taxon>
        <taxon>Pterygota</taxon>
        <taxon>Neoptera</taxon>
        <taxon>Paraneoptera</taxon>
        <taxon>Hemiptera</taxon>
        <taxon>Heteroptera</taxon>
        <taxon>Panheteroptera</taxon>
        <taxon>Cimicomorpha</taxon>
        <taxon>Reduviidae</taxon>
        <taxon>Harpactorinae</taxon>
        <taxon>Harpactorini</taxon>
        <taxon>Rhynocoris</taxon>
    </lineage>
</organism>
<proteinExistence type="predicted"/>